<sequence length="566" mass="62948">MLFGRPVGTREELNAASGRMVSDDVPTKDIAEALQHMQLIQQFKKAQRRRYVKEAEAIRRERNQRGSAAAYWETALGNFAKANRNKLCLLVLGCGTPPHLRSRTWVMALGNTLNITRVDFEVAQRKAQDFIREERETEGARAALNGFAAASIRLRTAETCLPHCTSLAAGVSIPLGEWRSRLTEKLEAELPRSLRTAQSALSIFHATFPIVRAPAAVDQVNELHNDYKHSRGDSTGGTKPPLPISECRAMPFLGMVNTEGVESAADGAAGATTPVACDNGGTSEEEKKGESSASVSRSPSLSNGSPCLRKRTHIDAEPAASFSCSLATSNTMAYVQTRDDDENNLSLSSMLNENILEKVELLLRTHTELHSEFGYVNGMSCLAMMLAVVVTDPWELCVCFSSLLEYGHLASFFSLRQKNVIVHLNIFDAVLQKSQPALYALLHKYRVPLNSCLLDWWNTVFLGTLPYTAALRSWDLFLLDKHYLYRITLALLVYRFGLYRKAARKSLPDSYHSQEELLQALNPSISETYMSQRLFFCIMASDALCGIQMRSIRSIVKRMTNVCVSH</sequence>
<protein>
    <recommendedName>
        <fullName evidence="2">Rab-GAP TBC domain-containing protein</fullName>
    </recommendedName>
</protein>
<reference evidence="3 4" key="1">
    <citation type="submission" date="2013-07" db="EMBL/GenBank/DDBJ databases">
        <authorList>
            <person name="Stoco P.H."/>
            <person name="Wagner G."/>
            <person name="Gerber A."/>
            <person name="Zaha A."/>
            <person name="Thompson C."/>
            <person name="Bartholomeu D.C."/>
            <person name="Luckemeyer D.D."/>
            <person name="Bahia D."/>
            <person name="Loreto E."/>
            <person name="Prestes E.B."/>
            <person name="Lima F.M."/>
            <person name="Rodrigues-Luiz G."/>
            <person name="Vallejo G.A."/>
            <person name="Filho J.F."/>
            <person name="Monteiro K.M."/>
            <person name="Tyler K.M."/>
            <person name="de Almeida L.G."/>
            <person name="Ortiz M.F."/>
            <person name="Siervo M.A."/>
            <person name="de Moraes M.H."/>
            <person name="Cunha O.L."/>
            <person name="Mendonca-Neto R."/>
            <person name="Silva R."/>
            <person name="Teixeira S.M."/>
            <person name="Murta S.M."/>
            <person name="Sincero T.C."/>
            <person name="Mendes T.A."/>
            <person name="Urmenyi T.P."/>
            <person name="Silva V.G."/>
            <person name="da Rocha W.D."/>
            <person name="Andersson B."/>
            <person name="Romanha A.J."/>
            <person name="Steindel M."/>
            <person name="de Vasconcelos A.T."/>
            <person name="Grisard E.C."/>
        </authorList>
    </citation>
    <scope>NUCLEOTIDE SEQUENCE [LARGE SCALE GENOMIC DNA]</scope>
    <source>
        <strain evidence="3 4">SC58</strain>
    </source>
</reference>
<feature type="domain" description="Rab-GAP TBC" evidence="2">
    <location>
        <begin position="95"/>
        <end position="481"/>
    </location>
</feature>
<dbReference type="SUPFAM" id="SSF47923">
    <property type="entry name" value="Ypt/Rab-GAP domain of gyp1p"/>
    <property type="match status" value="2"/>
</dbReference>
<dbReference type="PANTHER" id="PTHR47219:SF15">
    <property type="entry name" value="TBC1 DOMAIN FAMILY MEMBER 12 ISOFORM X1"/>
    <property type="match status" value="1"/>
</dbReference>
<dbReference type="OrthoDB" id="294251at2759"/>
<dbReference type="InterPro" id="IPR035969">
    <property type="entry name" value="Rab-GAP_TBC_sf"/>
</dbReference>
<dbReference type="Gene3D" id="1.10.472.80">
    <property type="entry name" value="Ypt/Rab-GAP domain of gyp1p, domain 3"/>
    <property type="match status" value="1"/>
</dbReference>
<evidence type="ECO:0000259" key="2">
    <source>
        <dbReference type="PROSITE" id="PS50086"/>
    </source>
</evidence>
<dbReference type="InterPro" id="IPR050302">
    <property type="entry name" value="Rab_GAP_TBC_domain"/>
</dbReference>
<proteinExistence type="predicted"/>
<dbReference type="EMBL" id="AUPL01005085">
    <property type="protein sequence ID" value="ESL07231.1"/>
    <property type="molecule type" value="Genomic_DNA"/>
</dbReference>
<feature type="compositionally biased region" description="Low complexity" evidence="1">
    <location>
        <begin position="291"/>
        <end position="302"/>
    </location>
</feature>
<comment type="caution">
    <text evidence="3">The sequence shown here is derived from an EMBL/GenBank/DDBJ whole genome shotgun (WGS) entry which is preliminary data.</text>
</comment>
<evidence type="ECO:0000256" key="1">
    <source>
        <dbReference type="SAM" id="MobiDB-lite"/>
    </source>
</evidence>
<evidence type="ECO:0000313" key="4">
    <source>
        <dbReference type="Proteomes" id="UP000031737"/>
    </source>
</evidence>
<dbReference type="GO" id="GO:0031267">
    <property type="term" value="F:small GTPase binding"/>
    <property type="evidence" value="ECO:0007669"/>
    <property type="project" value="TreeGrafter"/>
</dbReference>
<accession>A0A061IZE1</accession>
<keyword evidence="4" id="KW-1185">Reference proteome</keyword>
<dbReference type="Pfam" id="PF00566">
    <property type="entry name" value="RabGAP-TBC"/>
    <property type="match status" value="1"/>
</dbReference>
<dbReference type="PANTHER" id="PTHR47219">
    <property type="entry name" value="RAB GTPASE-ACTIVATING PROTEIN 1-LIKE"/>
    <property type="match status" value="1"/>
</dbReference>
<dbReference type="VEuPathDB" id="TriTrypDB:TRSC58_05085"/>
<dbReference type="AlphaFoldDB" id="A0A061IZE1"/>
<dbReference type="InterPro" id="IPR000195">
    <property type="entry name" value="Rab-GAP-TBC_dom"/>
</dbReference>
<gene>
    <name evidence="3" type="ORF">TRSC58_05085</name>
</gene>
<name>A0A061IZE1_TRYRA</name>
<feature type="region of interest" description="Disordered" evidence="1">
    <location>
        <begin position="264"/>
        <end position="308"/>
    </location>
</feature>
<dbReference type="GO" id="GO:0005096">
    <property type="term" value="F:GTPase activator activity"/>
    <property type="evidence" value="ECO:0007669"/>
    <property type="project" value="TreeGrafter"/>
</dbReference>
<dbReference type="SMART" id="SM00164">
    <property type="entry name" value="TBC"/>
    <property type="match status" value="1"/>
</dbReference>
<organism evidence="3 4">
    <name type="scientific">Trypanosoma rangeli SC58</name>
    <dbReference type="NCBI Taxonomy" id="429131"/>
    <lineage>
        <taxon>Eukaryota</taxon>
        <taxon>Discoba</taxon>
        <taxon>Euglenozoa</taxon>
        <taxon>Kinetoplastea</taxon>
        <taxon>Metakinetoplastina</taxon>
        <taxon>Trypanosomatida</taxon>
        <taxon>Trypanosomatidae</taxon>
        <taxon>Trypanosoma</taxon>
        <taxon>Herpetosoma</taxon>
    </lineage>
</organism>
<evidence type="ECO:0000313" key="3">
    <source>
        <dbReference type="EMBL" id="ESL07231.1"/>
    </source>
</evidence>
<dbReference type="Proteomes" id="UP000031737">
    <property type="component" value="Unassembled WGS sequence"/>
</dbReference>
<dbReference type="PROSITE" id="PS50086">
    <property type="entry name" value="TBC_RABGAP"/>
    <property type="match status" value="1"/>
</dbReference>